<dbReference type="Pfam" id="PF02310">
    <property type="entry name" value="B12-binding"/>
    <property type="match status" value="1"/>
</dbReference>
<evidence type="ECO:0000256" key="5">
    <source>
        <dbReference type="ARBA" id="ARBA00023014"/>
    </source>
</evidence>
<name>A0A382ZF42_9ZZZZ</name>
<dbReference type="GO" id="GO:0031419">
    <property type="term" value="F:cobalamin binding"/>
    <property type="evidence" value="ECO:0007669"/>
    <property type="project" value="InterPro"/>
</dbReference>
<dbReference type="InterPro" id="IPR006158">
    <property type="entry name" value="Cobalamin-bd"/>
</dbReference>
<evidence type="ECO:0000256" key="4">
    <source>
        <dbReference type="ARBA" id="ARBA00023004"/>
    </source>
</evidence>
<dbReference type="AlphaFoldDB" id="A0A382ZF42"/>
<feature type="non-terminal residue" evidence="7">
    <location>
        <position position="203"/>
    </location>
</feature>
<dbReference type="PANTHER" id="PTHR43409:SF4">
    <property type="entry name" value="RADICAL SAM SUPERFAMILY PROTEIN"/>
    <property type="match status" value="1"/>
</dbReference>
<dbReference type="GO" id="GO:0046872">
    <property type="term" value="F:metal ion binding"/>
    <property type="evidence" value="ECO:0007669"/>
    <property type="project" value="UniProtKB-KW"/>
</dbReference>
<dbReference type="InterPro" id="IPR036724">
    <property type="entry name" value="Cobalamin-bd_sf"/>
</dbReference>
<dbReference type="PROSITE" id="PS51332">
    <property type="entry name" value="B12_BINDING"/>
    <property type="match status" value="1"/>
</dbReference>
<accession>A0A382ZF42</accession>
<organism evidence="7">
    <name type="scientific">marine metagenome</name>
    <dbReference type="NCBI Taxonomy" id="408172"/>
    <lineage>
        <taxon>unclassified sequences</taxon>
        <taxon>metagenomes</taxon>
        <taxon>ecological metagenomes</taxon>
    </lineage>
</organism>
<evidence type="ECO:0000256" key="1">
    <source>
        <dbReference type="ARBA" id="ARBA00001966"/>
    </source>
</evidence>
<keyword evidence="3" id="KW-0479">Metal-binding</keyword>
<evidence type="ECO:0000256" key="2">
    <source>
        <dbReference type="ARBA" id="ARBA00022691"/>
    </source>
</evidence>
<feature type="domain" description="B12-binding" evidence="6">
    <location>
        <begin position="27"/>
        <end position="165"/>
    </location>
</feature>
<dbReference type="PANTHER" id="PTHR43409">
    <property type="entry name" value="ANAEROBIC MAGNESIUM-PROTOPORPHYRIN IX MONOMETHYL ESTER CYCLASE-RELATED"/>
    <property type="match status" value="1"/>
</dbReference>
<sequence>MTTALVKDELVEVEDFLAAEPGEKSQIKNFHVVLIALYNPNSFPVHILGSLLRSKGFKVSYVSFKVNVTNGMAMPTKKEYDMLMKLVADLKPDLIGLTLMSAFAQVAKDLTKKMRSLGVPIAWGGAHAVDASDDSIEHADIVCVGEGEIPLLKLAYALSRGEDYKDIKSLWFNDNGVIVKNELFPLIQNLDLLPFPQFEDDDK</sequence>
<protein>
    <recommendedName>
        <fullName evidence="6">B12-binding domain-containing protein</fullName>
    </recommendedName>
</protein>
<proteinExistence type="predicted"/>
<gene>
    <name evidence="7" type="ORF">METZ01_LOCUS447008</name>
</gene>
<dbReference type="Gene3D" id="3.40.50.280">
    <property type="entry name" value="Cobalamin-binding domain"/>
    <property type="match status" value="1"/>
</dbReference>
<dbReference type="InterPro" id="IPR051198">
    <property type="entry name" value="BchE-like"/>
</dbReference>
<dbReference type="GO" id="GO:0051536">
    <property type="term" value="F:iron-sulfur cluster binding"/>
    <property type="evidence" value="ECO:0007669"/>
    <property type="project" value="UniProtKB-KW"/>
</dbReference>
<keyword evidence="4" id="KW-0408">Iron</keyword>
<evidence type="ECO:0000313" key="7">
    <source>
        <dbReference type="EMBL" id="SVD94154.1"/>
    </source>
</evidence>
<evidence type="ECO:0000259" key="6">
    <source>
        <dbReference type="PROSITE" id="PS51332"/>
    </source>
</evidence>
<reference evidence="7" key="1">
    <citation type="submission" date="2018-05" db="EMBL/GenBank/DDBJ databases">
        <authorList>
            <person name="Lanie J.A."/>
            <person name="Ng W.-L."/>
            <person name="Kazmierczak K.M."/>
            <person name="Andrzejewski T.M."/>
            <person name="Davidsen T.M."/>
            <person name="Wayne K.J."/>
            <person name="Tettelin H."/>
            <person name="Glass J.I."/>
            <person name="Rusch D."/>
            <person name="Podicherti R."/>
            <person name="Tsui H.-C.T."/>
            <person name="Winkler M.E."/>
        </authorList>
    </citation>
    <scope>NUCLEOTIDE SEQUENCE</scope>
</reference>
<dbReference type="EMBL" id="UINC01183402">
    <property type="protein sequence ID" value="SVD94154.1"/>
    <property type="molecule type" value="Genomic_DNA"/>
</dbReference>
<evidence type="ECO:0000256" key="3">
    <source>
        <dbReference type="ARBA" id="ARBA00022723"/>
    </source>
</evidence>
<dbReference type="SUPFAM" id="SSF52242">
    <property type="entry name" value="Cobalamin (vitamin B12)-binding domain"/>
    <property type="match status" value="1"/>
</dbReference>
<keyword evidence="2" id="KW-0949">S-adenosyl-L-methionine</keyword>
<comment type="cofactor">
    <cofactor evidence="1">
        <name>[4Fe-4S] cluster</name>
        <dbReference type="ChEBI" id="CHEBI:49883"/>
    </cofactor>
</comment>
<keyword evidence="5" id="KW-0411">Iron-sulfur</keyword>